<feature type="signal peptide" evidence="3">
    <location>
        <begin position="1"/>
        <end position="26"/>
    </location>
</feature>
<feature type="chain" id="PRO_5036758154" evidence="3">
    <location>
        <begin position="27"/>
        <end position="435"/>
    </location>
</feature>
<keyword evidence="2" id="KW-0677">Repeat</keyword>
<dbReference type="Proteomes" id="UP000656244">
    <property type="component" value="Unassembled WGS sequence"/>
</dbReference>
<keyword evidence="3" id="KW-0732">Signal</keyword>
<protein>
    <submittedName>
        <fullName evidence="4">Ring canal kelch</fullName>
    </submittedName>
</protein>
<evidence type="ECO:0000256" key="2">
    <source>
        <dbReference type="ARBA" id="ARBA00022737"/>
    </source>
</evidence>
<dbReference type="RefSeq" id="WP_186560071.1">
    <property type="nucleotide sequence ID" value="NZ_JACNMF010000002.1"/>
</dbReference>
<name>A0A923KI51_9FLAO</name>
<evidence type="ECO:0000256" key="1">
    <source>
        <dbReference type="ARBA" id="ARBA00022441"/>
    </source>
</evidence>
<dbReference type="EMBL" id="JACNMF010000002">
    <property type="protein sequence ID" value="MBC3757914.1"/>
    <property type="molecule type" value="Genomic_DNA"/>
</dbReference>
<dbReference type="Gene3D" id="2.120.10.80">
    <property type="entry name" value="Kelch-type beta propeller"/>
    <property type="match status" value="2"/>
</dbReference>
<dbReference type="InterPro" id="IPR015915">
    <property type="entry name" value="Kelch-typ_b-propeller"/>
</dbReference>
<organism evidence="4 5">
    <name type="scientific">Hyunsoonleella aquatilis</name>
    <dbReference type="NCBI Taxonomy" id="2762758"/>
    <lineage>
        <taxon>Bacteria</taxon>
        <taxon>Pseudomonadati</taxon>
        <taxon>Bacteroidota</taxon>
        <taxon>Flavobacteriia</taxon>
        <taxon>Flavobacteriales</taxon>
        <taxon>Flavobacteriaceae</taxon>
    </lineage>
</organism>
<evidence type="ECO:0000313" key="5">
    <source>
        <dbReference type="Proteomes" id="UP000656244"/>
    </source>
</evidence>
<sequence length="435" mass="48934">MQKKNSFSFCHIFLLLCLVSFKLSYSQQDIWIDKDENEDYEARHECSFVQAGDAFYMFGGREKAQQLDVYDFKNDKWSIGGSAPKEFNHFQATFYEGFIWVIGSFKTNKFPREEPADFIWLYYPPTKTWIQGPEIPKDRRRGGAGLVIYDNKFYLVGGNTIGHDGGYVNWLDEYDPKSNTWTALSDAPNARDHFSALTVNDKLYALGGRHSGGDGGVFGPLIAQVDVYDFKSKKWSILSEPLPTPRAAPGVALFHNELFVMGGEGEQRGPAYKRVEAYNLETDTWSRKADMHYARHGTQAIVSGEGIYIAGGSPKRGGGRQLNMEVYNEDAPRGLPLIPSKLKGPKKICIKKGEMEIVKVKNTNGNTGNFINSIKTEGKNGDQFKILENFDLSLLGSKEIAYLKIIHLRENQNDTAQIVITYNGNSKLIIKVVSK</sequence>
<evidence type="ECO:0000313" key="4">
    <source>
        <dbReference type="EMBL" id="MBC3757914.1"/>
    </source>
</evidence>
<dbReference type="SMART" id="SM00612">
    <property type="entry name" value="Kelch"/>
    <property type="match status" value="3"/>
</dbReference>
<comment type="caution">
    <text evidence="4">The sequence shown here is derived from an EMBL/GenBank/DDBJ whole genome shotgun (WGS) entry which is preliminary data.</text>
</comment>
<reference evidence="4" key="1">
    <citation type="submission" date="2020-08" db="EMBL/GenBank/DDBJ databases">
        <title>Hyunsoonleella sp. strain SJ7 genome sequencing and assembly.</title>
        <authorList>
            <person name="Kim I."/>
        </authorList>
    </citation>
    <scope>NUCLEOTIDE SEQUENCE</scope>
    <source>
        <strain evidence="4">SJ7</strain>
    </source>
</reference>
<evidence type="ECO:0000256" key="3">
    <source>
        <dbReference type="SAM" id="SignalP"/>
    </source>
</evidence>
<keyword evidence="5" id="KW-1185">Reference proteome</keyword>
<dbReference type="AlphaFoldDB" id="A0A923KI51"/>
<keyword evidence="1" id="KW-0880">Kelch repeat</keyword>
<dbReference type="PANTHER" id="PTHR45632">
    <property type="entry name" value="LD33804P"/>
    <property type="match status" value="1"/>
</dbReference>
<gene>
    <name evidence="4" type="ORF">H7U19_05830</name>
</gene>
<dbReference type="PANTHER" id="PTHR45632:SF3">
    <property type="entry name" value="KELCH-LIKE PROTEIN 32"/>
    <property type="match status" value="1"/>
</dbReference>
<dbReference type="Pfam" id="PF24681">
    <property type="entry name" value="Kelch_KLHDC2_KLHL20_DRC7"/>
    <property type="match status" value="1"/>
</dbReference>
<accession>A0A923KI51</accession>
<dbReference type="InterPro" id="IPR006652">
    <property type="entry name" value="Kelch_1"/>
</dbReference>
<dbReference type="SUPFAM" id="SSF117281">
    <property type="entry name" value="Kelch motif"/>
    <property type="match status" value="2"/>
</dbReference>
<proteinExistence type="predicted"/>